<evidence type="ECO:0008006" key="9">
    <source>
        <dbReference type="Google" id="ProtNLM"/>
    </source>
</evidence>
<sequence>MLASSGPMFFAALVLQAVIGLALGFIVRLVFAAVQTAGSLIDLFGGFEPGPGV</sequence>
<name>A0ABQ6IE96_9MICO</name>
<keyword evidence="8" id="KW-1185">Reference proteome</keyword>
<evidence type="ECO:0000256" key="6">
    <source>
        <dbReference type="ARBA" id="ARBA00023136"/>
    </source>
</evidence>
<comment type="subcellular location">
    <subcellularLocation>
        <location evidence="1">Cell membrane</location>
        <topology evidence="1">Multi-pass membrane protein</topology>
    </subcellularLocation>
</comment>
<dbReference type="Proteomes" id="UP001157125">
    <property type="component" value="Unassembled WGS sequence"/>
</dbReference>
<keyword evidence="3" id="KW-1003">Cell membrane</keyword>
<evidence type="ECO:0000256" key="5">
    <source>
        <dbReference type="ARBA" id="ARBA00022989"/>
    </source>
</evidence>
<protein>
    <recommendedName>
        <fullName evidence="9">Flagellar biosynthetic protein FliR</fullName>
    </recommendedName>
</protein>
<keyword evidence="6" id="KW-0472">Membrane</keyword>
<dbReference type="Pfam" id="PF01311">
    <property type="entry name" value="Bac_export_1"/>
    <property type="match status" value="1"/>
</dbReference>
<dbReference type="RefSeq" id="WP_348523530.1">
    <property type="nucleotide sequence ID" value="NZ_BSUN01000001.1"/>
</dbReference>
<keyword evidence="5" id="KW-1133">Transmembrane helix</keyword>
<dbReference type="InterPro" id="IPR002010">
    <property type="entry name" value="T3SS_IM_R"/>
</dbReference>
<evidence type="ECO:0000313" key="7">
    <source>
        <dbReference type="EMBL" id="GMA35640.1"/>
    </source>
</evidence>
<gene>
    <name evidence="7" type="ORF">GCM10025876_18440</name>
</gene>
<evidence type="ECO:0000313" key="8">
    <source>
        <dbReference type="Proteomes" id="UP001157125"/>
    </source>
</evidence>
<organism evidence="7 8">
    <name type="scientific">Demequina litorisediminis</name>
    <dbReference type="NCBI Taxonomy" id="1849022"/>
    <lineage>
        <taxon>Bacteria</taxon>
        <taxon>Bacillati</taxon>
        <taxon>Actinomycetota</taxon>
        <taxon>Actinomycetes</taxon>
        <taxon>Micrococcales</taxon>
        <taxon>Demequinaceae</taxon>
        <taxon>Demequina</taxon>
    </lineage>
</organism>
<evidence type="ECO:0000256" key="1">
    <source>
        <dbReference type="ARBA" id="ARBA00004651"/>
    </source>
</evidence>
<reference evidence="8" key="1">
    <citation type="journal article" date="2019" name="Int. J. Syst. Evol. Microbiol.">
        <title>The Global Catalogue of Microorganisms (GCM) 10K type strain sequencing project: providing services to taxonomists for standard genome sequencing and annotation.</title>
        <authorList>
            <consortium name="The Broad Institute Genomics Platform"/>
            <consortium name="The Broad Institute Genome Sequencing Center for Infectious Disease"/>
            <person name="Wu L."/>
            <person name="Ma J."/>
        </authorList>
    </citation>
    <scope>NUCLEOTIDE SEQUENCE [LARGE SCALE GENOMIC DNA]</scope>
    <source>
        <strain evidence="8">NBRC 112299</strain>
    </source>
</reference>
<proteinExistence type="inferred from homology"/>
<comment type="similarity">
    <text evidence="2">Belongs to the FliR/MopE/SpaR family.</text>
</comment>
<evidence type="ECO:0000256" key="3">
    <source>
        <dbReference type="ARBA" id="ARBA00022475"/>
    </source>
</evidence>
<dbReference type="EMBL" id="BSUN01000001">
    <property type="protein sequence ID" value="GMA35640.1"/>
    <property type="molecule type" value="Genomic_DNA"/>
</dbReference>
<accession>A0ABQ6IE96</accession>
<comment type="caution">
    <text evidence="7">The sequence shown here is derived from an EMBL/GenBank/DDBJ whole genome shotgun (WGS) entry which is preliminary data.</text>
</comment>
<evidence type="ECO:0000256" key="2">
    <source>
        <dbReference type="ARBA" id="ARBA00009772"/>
    </source>
</evidence>
<evidence type="ECO:0000256" key="4">
    <source>
        <dbReference type="ARBA" id="ARBA00022692"/>
    </source>
</evidence>
<keyword evidence="4" id="KW-0812">Transmembrane</keyword>